<dbReference type="Proteomes" id="UP000002488">
    <property type="component" value="Unassembled WGS sequence"/>
</dbReference>
<comment type="caution">
    <text evidence="1">The sequence shown here is derived from an EMBL/GenBank/DDBJ whole genome shotgun (WGS) entry which is preliminary data.</text>
</comment>
<proteinExistence type="predicted"/>
<evidence type="ECO:0000313" key="1">
    <source>
        <dbReference type="EMBL" id="EET01625.1"/>
    </source>
</evidence>
<dbReference type="OMA" id="GAVWPTH"/>
<dbReference type="EMBL" id="ACGJ01001509">
    <property type="protein sequence ID" value="EET01625.1"/>
    <property type="molecule type" value="Genomic_DNA"/>
</dbReference>
<dbReference type="VEuPathDB" id="GiardiaDB:GL50581_1094"/>
<dbReference type="AlphaFoldDB" id="C6LQR5"/>
<sequence length="127" mass="14584">MAEWLRRLTRNQLCSARVGSNPTGAVWPTHRHPQTRLVRIGVTTLVWRSWLARVTYDHEVEGSSPSSSSLLLRRNHVDNLDEEPLLQLGPNTAAARACGWRAEDFAIELVETRFLLVTERRRQEDVK</sequence>
<protein>
    <submittedName>
        <fullName evidence="1">Uncharacterized protein</fullName>
    </submittedName>
</protein>
<gene>
    <name evidence="1" type="ORF">GL50581_1094</name>
</gene>
<reference evidence="1 2" key="1">
    <citation type="journal article" date="2009" name="PLoS Pathog.">
        <title>Draft genome sequencing of giardia intestinalis assemblage B isolate GS: is human giardiasis caused by two different species?</title>
        <authorList>
            <person name="Franzen O."/>
            <person name="Jerlstrom-Hultqvist J."/>
            <person name="Castro E."/>
            <person name="Sherwood E."/>
            <person name="Ankarklev J."/>
            <person name="Reiner D.S."/>
            <person name="Palm D."/>
            <person name="Andersson J.O."/>
            <person name="Andersson B."/>
            <person name="Svard S.G."/>
        </authorList>
    </citation>
    <scope>NUCLEOTIDE SEQUENCE [LARGE SCALE GENOMIC DNA]</scope>
    <source>
        <strain evidence="2">ATCC 50581 / GS clone H7</strain>
    </source>
</reference>
<organism evidence="1 2">
    <name type="scientific">Giardia intestinalis (strain ATCC 50581 / GS clone H7)</name>
    <name type="common">Giardia lamblia</name>
    <dbReference type="NCBI Taxonomy" id="598745"/>
    <lineage>
        <taxon>Eukaryota</taxon>
        <taxon>Metamonada</taxon>
        <taxon>Diplomonadida</taxon>
        <taxon>Hexamitidae</taxon>
        <taxon>Giardiinae</taxon>
        <taxon>Giardia</taxon>
    </lineage>
</organism>
<name>C6LQR5_GIAIB</name>
<evidence type="ECO:0000313" key="2">
    <source>
        <dbReference type="Proteomes" id="UP000002488"/>
    </source>
</evidence>
<accession>C6LQR5</accession>